<evidence type="ECO:0000256" key="6">
    <source>
        <dbReference type="ARBA" id="ARBA00023032"/>
    </source>
</evidence>
<dbReference type="PANTHER" id="PTHR42781:SF4">
    <property type="entry name" value="SPERMIDINE_PUTRESCINE IMPORT ATP-BINDING PROTEIN POTA"/>
    <property type="match status" value="1"/>
</dbReference>
<dbReference type="InterPro" id="IPR003439">
    <property type="entry name" value="ABC_transporter-like_ATP-bd"/>
</dbReference>
<evidence type="ECO:0000256" key="4">
    <source>
        <dbReference type="ARBA" id="ARBA00022840"/>
    </source>
</evidence>
<dbReference type="InterPro" id="IPR041193">
    <property type="entry name" value="CysA_C"/>
</dbReference>
<dbReference type="InterPro" id="IPR008995">
    <property type="entry name" value="Mo/tungstate-bd_C_term_dom"/>
</dbReference>
<name>A0A1B9B9X7_9BACI</name>
<keyword evidence="7" id="KW-0472">Membrane</keyword>
<comment type="caution">
    <text evidence="9">The sequence shown here is derived from an EMBL/GenBank/DDBJ whole genome shotgun (WGS) entry which is preliminary data.</text>
</comment>
<evidence type="ECO:0000256" key="2">
    <source>
        <dbReference type="ARBA" id="ARBA00022475"/>
    </source>
</evidence>
<dbReference type="GO" id="GO:0015419">
    <property type="term" value="F:ABC-type sulfate transporter activity"/>
    <property type="evidence" value="ECO:0007669"/>
    <property type="project" value="InterPro"/>
</dbReference>
<evidence type="ECO:0000256" key="3">
    <source>
        <dbReference type="ARBA" id="ARBA00022741"/>
    </source>
</evidence>
<dbReference type="EMBL" id="MAYT01000001">
    <property type="protein sequence ID" value="OCA92895.1"/>
    <property type="molecule type" value="Genomic_DNA"/>
</dbReference>
<dbReference type="Pfam" id="PF12857">
    <property type="entry name" value="TOBE_3"/>
    <property type="match status" value="1"/>
</dbReference>
<dbReference type="SMART" id="SM00382">
    <property type="entry name" value="AAA"/>
    <property type="match status" value="1"/>
</dbReference>
<evidence type="ECO:0000256" key="5">
    <source>
        <dbReference type="ARBA" id="ARBA00022967"/>
    </source>
</evidence>
<dbReference type="FunFam" id="3.40.50.300:FF:000227">
    <property type="entry name" value="Sulfate/thiosulfate import ATP-binding protein CysA"/>
    <property type="match status" value="1"/>
</dbReference>
<proteinExistence type="predicted"/>
<dbReference type="AlphaFoldDB" id="A0A1B9B9X7"/>
<evidence type="ECO:0000256" key="7">
    <source>
        <dbReference type="ARBA" id="ARBA00023136"/>
    </source>
</evidence>
<gene>
    <name evidence="9" type="ORF">A8F95_04205</name>
</gene>
<dbReference type="SUPFAM" id="SSF52540">
    <property type="entry name" value="P-loop containing nucleoside triphosphate hydrolases"/>
    <property type="match status" value="1"/>
</dbReference>
<dbReference type="NCBIfam" id="TIGR00968">
    <property type="entry name" value="3a0106s01"/>
    <property type="match status" value="1"/>
</dbReference>
<dbReference type="GO" id="GO:0005524">
    <property type="term" value="F:ATP binding"/>
    <property type="evidence" value="ECO:0007669"/>
    <property type="project" value="UniProtKB-KW"/>
</dbReference>
<evidence type="ECO:0000313" key="9">
    <source>
        <dbReference type="EMBL" id="OCA92895.1"/>
    </source>
</evidence>
<dbReference type="Pfam" id="PF00005">
    <property type="entry name" value="ABC_tran"/>
    <property type="match status" value="1"/>
</dbReference>
<dbReference type="InterPro" id="IPR024765">
    <property type="entry name" value="TOBE-like"/>
</dbReference>
<organism evidence="9 10">
    <name type="scientific">Pseudobacillus wudalianchiensis</name>
    <dbReference type="NCBI Taxonomy" id="1743143"/>
    <lineage>
        <taxon>Bacteria</taxon>
        <taxon>Bacillati</taxon>
        <taxon>Bacillota</taxon>
        <taxon>Bacilli</taxon>
        <taxon>Bacillales</taxon>
        <taxon>Bacillaceae</taxon>
        <taxon>Pseudobacillus</taxon>
    </lineage>
</organism>
<keyword evidence="10" id="KW-1185">Reference proteome</keyword>
<sequence length="357" mass="40092">MSIHIKDVSKSFGSFNALSNITIDIPTGELVALLGPSGSGKTSLLRIIAGLEEADSGVILFGGEDMTRIRTTERKVGFVFQHYALFKHMTVFDNIAYGLRVRPKKERPSKKDIQEKVNELLSLVKLEALADRYPSQLSGGQRQRVALARALAVEPKVLLLDEPFGALDAKVRKDLRRWLRRLHDDFHITSIFVTHDQEEALDVADRIVVMNEGRIEQIGSPEEVYDHPNSPFVYDFLGNVNLFHGRLENGKLLNGQVELDAPGIDSAENRPAVAYVRPHDVMIERESTAKDAVQAKIVHIHVVGRTVHIELKTQGLEQFLEAELTKERYGELGLKVGEDVFVRPNQLKVFIPEDYSI</sequence>
<dbReference type="PROSITE" id="PS00211">
    <property type="entry name" value="ABC_TRANSPORTER_1"/>
    <property type="match status" value="1"/>
</dbReference>
<keyword evidence="1" id="KW-0813">Transport</keyword>
<keyword evidence="5" id="KW-1278">Translocase</keyword>
<dbReference type="InterPro" id="IPR003593">
    <property type="entry name" value="AAA+_ATPase"/>
</dbReference>
<dbReference type="SUPFAM" id="SSF50331">
    <property type="entry name" value="MOP-like"/>
    <property type="match status" value="1"/>
</dbReference>
<evidence type="ECO:0000259" key="8">
    <source>
        <dbReference type="PROSITE" id="PS50893"/>
    </source>
</evidence>
<dbReference type="Proteomes" id="UP000092578">
    <property type="component" value="Unassembled WGS sequence"/>
</dbReference>
<keyword evidence="4" id="KW-0067">ATP-binding</keyword>
<dbReference type="PANTHER" id="PTHR42781">
    <property type="entry name" value="SPERMIDINE/PUTRESCINE IMPORT ATP-BINDING PROTEIN POTA"/>
    <property type="match status" value="1"/>
</dbReference>
<dbReference type="InterPro" id="IPR017871">
    <property type="entry name" value="ABC_transporter-like_CS"/>
</dbReference>
<dbReference type="CDD" id="cd03296">
    <property type="entry name" value="ABC_CysA_sulfate_importer"/>
    <property type="match status" value="1"/>
</dbReference>
<dbReference type="Gene3D" id="3.40.50.300">
    <property type="entry name" value="P-loop containing nucleotide triphosphate hydrolases"/>
    <property type="match status" value="1"/>
</dbReference>
<evidence type="ECO:0000313" key="10">
    <source>
        <dbReference type="Proteomes" id="UP000092578"/>
    </source>
</evidence>
<dbReference type="InterPro" id="IPR050093">
    <property type="entry name" value="ABC_SmlMolc_Importer"/>
</dbReference>
<keyword evidence="2" id="KW-1003">Cell membrane</keyword>
<dbReference type="InterPro" id="IPR027417">
    <property type="entry name" value="P-loop_NTPase"/>
</dbReference>
<dbReference type="GO" id="GO:0043190">
    <property type="term" value="C:ATP-binding cassette (ABC) transporter complex"/>
    <property type="evidence" value="ECO:0007669"/>
    <property type="project" value="InterPro"/>
</dbReference>
<dbReference type="PROSITE" id="PS50893">
    <property type="entry name" value="ABC_TRANSPORTER_2"/>
    <property type="match status" value="1"/>
</dbReference>
<dbReference type="Gene3D" id="2.40.50.100">
    <property type="match status" value="1"/>
</dbReference>
<accession>A0A1B9B9X7</accession>
<reference evidence="10" key="1">
    <citation type="submission" date="2016-05" db="EMBL/GenBank/DDBJ databases">
        <authorList>
            <person name="Liu B."/>
            <person name="Wang J."/>
            <person name="Zhu Y."/>
            <person name="Liu G."/>
            <person name="Chen Q."/>
            <person name="Chen Z."/>
            <person name="Lan J."/>
            <person name="Che J."/>
            <person name="Ge C."/>
            <person name="Shi H."/>
            <person name="Pan Z."/>
            <person name="Liu X."/>
        </authorList>
    </citation>
    <scope>NUCLEOTIDE SEQUENCE [LARGE SCALE GENOMIC DNA]</scope>
    <source>
        <strain evidence="10">FJAT-27215</strain>
    </source>
</reference>
<protein>
    <submittedName>
        <fullName evidence="9">Sulfate ABC transporter</fullName>
    </submittedName>
</protein>
<dbReference type="InterPro" id="IPR005666">
    <property type="entry name" value="Sulph_transpt1"/>
</dbReference>
<dbReference type="Pfam" id="PF17850">
    <property type="entry name" value="CysA_C_terminal"/>
    <property type="match status" value="1"/>
</dbReference>
<dbReference type="RefSeq" id="WP_065409350.1">
    <property type="nucleotide sequence ID" value="NZ_MAYT01000001.1"/>
</dbReference>
<keyword evidence="3" id="KW-0547">Nucleotide-binding</keyword>
<dbReference type="GO" id="GO:0016887">
    <property type="term" value="F:ATP hydrolysis activity"/>
    <property type="evidence" value="ECO:0007669"/>
    <property type="project" value="InterPro"/>
</dbReference>
<keyword evidence="6" id="KW-0764">Sulfate transport</keyword>
<feature type="domain" description="ABC transporter" evidence="8">
    <location>
        <begin position="3"/>
        <end position="237"/>
    </location>
</feature>
<evidence type="ECO:0000256" key="1">
    <source>
        <dbReference type="ARBA" id="ARBA00022448"/>
    </source>
</evidence>